<dbReference type="InterPro" id="IPR004942">
    <property type="entry name" value="Roadblock/LAMTOR2_dom"/>
</dbReference>
<sequence>MSSENGELLAEMRALRDRVAGVTDLAVAAVDGLLVAADTEEGIDSESLAALAAAALGLARRAGQSTGKGLLHRTVAQFSHGYVVVQPIGRMGLMTVLGDSGMDIARLHTESQAAADRMDRLLTAPRS</sequence>
<comment type="caution">
    <text evidence="2">The sequence shown here is derived from an EMBL/GenBank/DDBJ whole genome shotgun (WGS) entry which is preliminary data.</text>
</comment>
<feature type="domain" description="Roadblock/LAMTOR2" evidence="1">
    <location>
        <begin position="9"/>
        <end position="98"/>
    </location>
</feature>
<dbReference type="RefSeq" id="WP_344624338.1">
    <property type="nucleotide sequence ID" value="NZ_BAAALD010000028.1"/>
</dbReference>
<evidence type="ECO:0000259" key="1">
    <source>
        <dbReference type="SMART" id="SM00960"/>
    </source>
</evidence>
<reference evidence="2 3" key="1">
    <citation type="journal article" date="2019" name="Int. J. Syst. Evol. Microbiol.">
        <title>The Global Catalogue of Microorganisms (GCM) 10K type strain sequencing project: providing services to taxonomists for standard genome sequencing and annotation.</title>
        <authorList>
            <consortium name="The Broad Institute Genomics Platform"/>
            <consortium name="The Broad Institute Genome Sequencing Center for Infectious Disease"/>
            <person name="Wu L."/>
            <person name="Ma J."/>
        </authorList>
    </citation>
    <scope>NUCLEOTIDE SEQUENCE [LARGE SCALE GENOMIC DNA]</scope>
    <source>
        <strain evidence="2 3">JCM 13002</strain>
    </source>
</reference>
<keyword evidence="3" id="KW-1185">Reference proteome</keyword>
<organism evidence="2 3">
    <name type="scientific">Kitasatospora arboriphila</name>
    <dbReference type="NCBI Taxonomy" id="258052"/>
    <lineage>
        <taxon>Bacteria</taxon>
        <taxon>Bacillati</taxon>
        <taxon>Actinomycetota</taxon>
        <taxon>Actinomycetes</taxon>
        <taxon>Kitasatosporales</taxon>
        <taxon>Streptomycetaceae</taxon>
        <taxon>Kitasatospora</taxon>
    </lineage>
</organism>
<gene>
    <name evidence="2" type="ORF">GCM10009663_32650</name>
</gene>
<accession>A0ABN1TJ35</accession>
<dbReference type="Proteomes" id="UP001499987">
    <property type="component" value="Unassembled WGS sequence"/>
</dbReference>
<dbReference type="EMBL" id="BAAALD010000028">
    <property type="protein sequence ID" value="GAA1086491.1"/>
    <property type="molecule type" value="Genomic_DNA"/>
</dbReference>
<dbReference type="Gene3D" id="3.30.450.30">
    <property type="entry name" value="Dynein light chain 2a, cytoplasmic"/>
    <property type="match status" value="1"/>
</dbReference>
<protein>
    <recommendedName>
        <fullName evidence="1">Roadblock/LAMTOR2 domain-containing protein</fullName>
    </recommendedName>
</protein>
<name>A0ABN1TJ35_9ACTN</name>
<proteinExistence type="predicted"/>
<dbReference type="Pfam" id="PF03259">
    <property type="entry name" value="Robl_LC7"/>
    <property type="match status" value="1"/>
</dbReference>
<evidence type="ECO:0000313" key="3">
    <source>
        <dbReference type="Proteomes" id="UP001499987"/>
    </source>
</evidence>
<dbReference type="SMART" id="SM00960">
    <property type="entry name" value="Robl_LC7"/>
    <property type="match status" value="1"/>
</dbReference>
<evidence type="ECO:0000313" key="2">
    <source>
        <dbReference type="EMBL" id="GAA1086491.1"/>
    </source>
</evidence>
<dbReference type="SUPFAM" id="SSF103196">
    <property type="entry name" value="Roadblock/LC7 domain"/>
    <property type="match status" value="1"/>
</dbReference>